<dbReference type="InterPro" id="IPR016161">
    <property type="entry name" value="Ald_DH/histidinol_DH"/>
</dbReference>
<evidence type="ECO:0000256" key="3">
    <source>
        <dbReference type="ARBA" id="ARBA00023027"/>
    </source>
</evidence>
<evidence type="ECO:0000259" key="6">
    <source>
        <dbReference type="Pfam" id="PF00171"/>
    </source>
</evidence>
<dbReference type="OrthoDB" id="310895at2759"/>
<dbReference type="PANTHER" id="PTHR42986">
    <property type="entry name" value="BENZALDEHYDE DEHYDROGENASE YFMT"/>
    <property type="match status" value="1"/>
</dbReference>
<comment type="similarity">
    <text evidence="1 5">Belongs to the aldehyde dehydrogenase family.</text>
</comment>
<dbReference type="GO" id="GO:0016620">
    <property type="term" value="F:oxidoreductase activity, acting on the aldehyde or oxo group of donors, NAD or NADP as acceptor"/>
    <property type="evidence" value="ECO:0007669"/>
    <property type="project" value="InterPro"/>
</dbReference>
<dbReference type="SUPFAM" id="SSF53720">
    <property type="entry name" value="ALDH-like"/>
    <property type="match status" value="1"/>
</dbReference>
<dbReference type="Gene3D" id="3.40.309.10">
    <property type="entry name" value="Aldehyde Dehydrogenase, Chain A, domain 2"/>
    <property type="match status" value="1"/>
</dbReference>
<evidence type="ECO:0000256" key="2">
    <source>
        <dbReference type="ARBA" id="ARBA00023002"/>
    </source>
</evidence>
<comment type="caution">
    <text evidence="7">The sequence shown here is derived from an EMBL/GenBank/DDBJ whole genome shotgun (WGS) entry which is preliminary data.</text>
</comment>
<gene>
    <name evidence="7" type="ORF">B0I36DRAFT_378745</name>
</gene>
<dbReference type="Gene3D" id="3.40.605.10">
    <property type="entry name" value="Aldehyde Dehydrogenase, Chain A, domain 1"/>
    <property type="match status" value="1"/>
</dbReference>
<keyword evidence="2 5" id="KW-0560">Oxidoreductase</keyword>
<keyword evidence="3" id="KW-0520">NAD</keyword>
<evidence type="ECO:0000256" key="1">
    <source>
        <dbReference type="ARBA" id="ARBA00009986"/>
    </source>
</evidence>
<dbReference type="RefSeq" id="XP_046017637.1">
    <property type="nucleotide sequence ID" value="XM_046160729.1"/>
</dbReference>
<name>A0A9P9BVC5_9PEZI</name>
<dbReference type="PANTHER" id="PTHR42986:SF1">
    <property type="entry name" value="BENZALDEHYDE DEHYDROGENASE YFMT"/>
    <property type="match status" value="1"/>
</dbReference>
<dbReference type="Proteomes" id="UP000756346">
    <property type="component" value="Unassembled WGS sequence"/>
</dbReference>
<dbReference type="EMBL" id="JAGTJQ010000001">
    <property type="protein sequence ID" value="KAH7039582.1"/>
    <property type="molecule type" value="Genomic_DNA"/>
</dbReference>
<dbReference type="InterPro" id="IPR016163">
    <property type="entry name" value="Ald_DH_C"/>
</dbReference>
<protein>
    <submittedName>
        <fullName evidence="7">Aldehyde dehydrogenase</fullName>
    </submittedName>
</protein>
<reference evidence="7" key="1">
    <citation type="journal article" date="2021" name="Nat. Commun.">
        <title>Genetic determinants of endophytism in the Arabidopsis root mycobiome.</title>
        <authorList>
            <person name="Mesny F."/>
            <person name="Miyauchi S."/>
            <person name="Thiergart T."/>
            <person name="Pickel B."/>
            <person name="Atanasova L."/>
            <person name="Karlsson M."/>
            <person name="Huettel B."/>
            <person name="Barry K.W."/>
            <person name="Haridas S."/>
            <person name="Chen C."/>
            <person name="Bauer D."/>
            <person name="Andreopoulos W."/>
            <person name="Pangilinan J."/>
            <person name="LaButti K."/>
            <person name="Riley R."/>
            <person name="Lipzen A."/>
            <person name="Clum A."/>
            <person name="Drula E."/>
            <person name="Henrissat B."/>
            <person name="Kohler A."/>
            <person name="Grigoriev I.V."/>
            <person name="Martin F.M."/>
            <person name="Hacquard S."/>
        </authorList>
    </citation>
    <scope>NUCLEOTIDE SEQUENCE</scope>
    <source>
        <strain evidence="7">MPI-CAGE-CH-0230</strain>
    </source>
</reference>
<dbReference type="InterPro" id="IPR016162">
    <property type="entry name" value="Ald_DH_N"/>
</dbReference>
<organism evidence="7 8">
    <name type="scientific">Microdochium trichocladiopsis</name>
    <dbReference type="NCBI Taxonomy" id="1682393"/>
    <lineage>
        <taxon>Eukaryota</taxon>
        <taxon>Fungi</taxon>
        <taxon>Dikarya</taxon>
        <taxon>Ascomycota</taxon>
        <taxon>Pezizomycotina</taxon>
        <taxon>Sordariomycetes</taxon>
        <taxon>Xylariomycetidae</taxon>
        <taxon>Xylariales</taxon>
        <taxon>Microdochiaceae</taxon>
        <taxon>Microdochium</taxon>
    </lineage>
</organism>
<evidence type="ECO:0000313" key="8">
    <source>
        <dbReference type="Proteomes" id="UP000756346"/>
    </source>
</evidence>
<proteinExistence type="inferred from homology"/>
<accession>A0A9P9BVC5</accession>
<dbReference type="InterPro" id="IPR015590">
    <property type="entry name" value="Aldehyde_DH_dom"/>
</dbReference>
<dbReference type="PROSITE" id="PS00687">
    <property type="entry name" value="ALDEHYDE_DEHYDR_GLU"/>
    <property type="match status" value="1"/>
</dbReference>
<keyword evidence="8" id="KW-1185">Reference proteome</keyword>
<dbReference type="InterPro" id="IPR029510">
    <property type="entry name" value="Ald_DH_CS_GLU"/>
</dbReference>
<dbReference type="GeneID" id="70190275"/>
<dbReference type="Pfam" id="PF00171">
    <property type="entry name" value="Aldedh"/>
    <property type="match status" value="1"/>
</dbReference>
<evidence type="ECO:0000313" key="7">
    <source>
        <dbReference type="EMBL" id="KAH7039582.1"/>
    </source>
</evidence>
<sequence length="492" mass="52029">MGSAENPDASLLVPPEGAIVPLLVNGQDYIDADPERHSSLHHEHNLTTPSKTIFQGADVKITREAIDGAQQAFANGWSQASVPMRRALFHKMVEGIKQNESALKALIKAEIHCDDLWADIQYHGGISVLEESAASLSSEATNGQILPTVVEGAYPLVVNEPYGVVLAMAPWNAPLILGLRCIAAPLAACNTVVFRGSEMSPRVHSFIANLVRYAGFPPGVCNFLLHRPQDAAEVFETCISHPAVKKANFTGSTAVGRAIATAAARFLKPVLLELGGKNVSIVLEDADLDKAAAASLQHAIINNGQVCMCTDTILVARPVLHAFSAALHRQLGALSPADCRVISSTSRANLARMLAEAAADGATITQAPGGRCEGNLVPVAVLENLTAGAAYHTQEAFGPVVAVHAFGLEQEAVDYVRATGYGLSSAVWTGDTMRAMRLARQLDVGAVHVNGGTVHDEGNFPHGGVGNSGYGRFGGTWGLREFTRSKTIMLYP</sequence>
<evidence type="ECO:0000256" key="5">
    <source>
        <dbReference type="RuleBase" id="RU003345"/>
    </source>
</evidence>
<evidence type="ECO:0000256" key="4">
    <source>
        <dbReference type="PROSITE-ProRule" id="PRU10007"/>
    </source>
</evidence>
<feature type="domain" description="Aldehyde dehydrogenase" evidence="6">
    <location>
        <begin position="55"/>
        <end position="488"/>
    </location>
</feature>
<dbReference type="AlphaFoldDB" id="A0A9P9BVC5"/>
<feature type="active site" evidence="4">
    <location>
        <position position="273"/>
    </location>
</feature>